<organism evidence="9">
    <name type="scientific">bioreactor metagenome</name>
    <dbReference type="NCBI Taxonomy" id="1076179"/>
    <lineage>
        <taxon>unclassified sequences</taxon>
        <taxon>metagenomes</taxon>
        <taxon>ecological metagenomes</taxon>
    </lineage>
</organism>
<sequence>MLKQRLNLYRAIMMLVLIIISLLFIFPFYWIITGAFKIQKVAIQMPPQWFPTEPTFANFTELFLNPALAWFLNSVFMSLASMLLVCLTSAMAGYVLAKKQFSGRAIVFAVIIAAMALPKQVVLVPLVRIMNSIGMYNTAWAVILPAVGWPFGVFLMKQFAQTVPTEILDAARIDGSNEWMTFVRIVTPIIKPAYGALAIFTFISTWNDYFLQLVMLQSRSKLTIALGVATLQAEMATNYGVIMAGAALGALPIVTIFLLFQNYFASGITMGAVKG</sequence>
<evidence type="ECO:0000256" key="7">
    <source>
        <dbReference type="SAM" id="Phobius"/>
    </source>
</evidence>
<feature type="transmembrane region" description="Helical" evidence="7">
    <location>
        <begin position="181"/>
        <end position="206"/>
    </location>
</feature>
<evidence type="ECO:0000256" key="1">
    <source>
        <dbReference type="ARBA" id="ARBA00004651"/>
    </source>
</evidence>
<feature type="transmembrane region" description="Helical" evidence="7">
    <location>
        <begin position="239"/>
        <end position="260"/>
    </location>
</feature>
<feature type="domain" description="ABC transmembrane type-1" evidence="8">
    <location>
        <begin position="71"/>
        <end position="260"/>
    </location>
</feature>
<comment type="subcellular location">
    <subcellularLocation>
        <location evidence="1">Cell membrane</location>
        <topology evidence="1">Multi-pass membrane protein</topology>
    </subcellularLocation>
</comment>
<dbReference type="InterPro" id="IPR000515">
    <property type="entry name" value="MetI-like"/>
</dbReference>
<dbReference type="AlphaFoldDB" id="A0A644ZA66"/>
<keyword evidence="5 7" id="KW-1133">Transmembrane helix</keyword>
<dbReference type="InterPro" id="IPR035906">
    <property type="entry name" value="MetI-like_sf"/>
</dbReference>
<dbReference type="SUPFAM" id="SSF161098">
    <property type="entry name" value="MetI-like"/>
    <property type="match status" value="1"/>
</dbReference>
<dbReference type="GO" id="GO:0005886">
    <property type="term" value="C:plasma membrane"/>
    <property type="evidence" value="ECO:0007669"/>
    <property type="project" value="UniProtKB-SubCell"/>
</dbReference>
<evidence type="ECO:0000256" key="4">
    <source>
        <dbReference type="ARBA" id="ARBA00022692"/>
    </source>
</evidence>
<dbReference type="PANTHER" id="PTHR43744:SF12">
    <property type="entry name" value="ABC TRANSPORTER PERMEASE PROTEIN MG189-RELATED"/>
    <property type="match status" value="1"/>
</dbReference>
<keyword evidence="2" id="KW-0813">Transport</keyword>
<dbReference type="PROSITE" id="PS50928">
    <property type="entry name" value="ABC_TM1"/>
    <property type="match status" value="1"/>
</dbReference>
<feature type="transmembrane region" description="Helical" evidence="7">
    <location>
        <begin position="106"/>
        <end position="127"/>
    </location>
</feature>
<evidence type="ECO:0000313" key="9">
    <source>
        <dbReference type="EMBL" id="MPM37795.1"/>
    </source>
</evidence>
<feature type="transmembrane region" description="Helical" evidence="7">
    <location>
        <begin position="139"/>
        <end position="160"/>
    </location>
</feature>
<evidence type="ECO:0000259" key="8">
    <source>
        <dbReference type="PROSITE" id="PS50928"/>
    </source>
</evidence>
<keyword evidence="4 7" id="KW-0812">Transmembrane</keyword>
<evidence type="ECO:0000256" key="2">
    <source>
        <dbReference type="ARBA" id="ARBA00022448"/>
    </source>
</evidence>
<dbReference type="Gene3D" id="1.10.3720.10">
    <property type="entry name" value="MetI-like"/>
    <property type="match status" value="1"/>
</dbReference>
<evidence type="ECO:0000256" key="3">
    <source>
        <dbReference type="ARBA" id="ARBA00022475"/>
    </source>
</evidence>
<accession>A0A644ZA66</accession>
<proteinExistence type="predicted"/>
<gene>
    <name evidence="9" type="primary">araQ_57</name>
    <name evidence="9" type="ORF">SDC9_84414</name>
</gene>
<dbReference type="CDD" id="cd06261">
    <property type="entry name" value="TM_PBP2"/>
    <property type="match status" value="1"/>
</dbReference>
<dbReference type="GO" id="GO:0055085">
    <property type="term" value="P:transmembrane transport"/>
    <property type="evidence" value="ECO:0007669"/>
    <property type="project" value="InterPro"/>
</dbReference>
<comment type="caution">
    <text evidence="9">The sequence shown here is derived from an EMBL/GenBank/DDBJ whole genome shotgun (WGS) entry which is preliminary data.</text>
</comment>
<dbReference type="PANTHER" id="PTHR43744">
    <property type="entry name" value="ABC TRANSPORTER PERMEASE PROTEIN MG189-RELATED-RELATED"/>
    <property type="match status" value="1"/>
</dbReference>
<dbReference type="Pfam" id="PF00528">
    <property type="entry name" value="BPD_transp_1"/>
    <property type="match status" value="1"/>
</dbReference>
<feature type="transmembrane region" description="Helical" evidence="7">
    <location>
        <begin position="68"/>
        <end position="94"/>
    </location>
</feature>
<evidence type="ECO:0000256" key="6">
    <source>
        <dbReference type="ARBA" id="ARBA00023136"/>
    </source>
</evidence>
<dbReference type="EMBL" id="VSSQ01008067">
    <property type="protein sequence ID" value="MPM37795.1"/>
    <property type="molecule type" value="Genomic_DNA"/>
</dbReference>
<keyword evidence="6 7" id="KW-0472">Membrane</keyword>
<keyword evidence="3" id="KW-1003">Cell membrane</keyword>
<reference evidence="9" key="1">
    <citation type="submission" date="2019-08" db="EMBL/GenBank/DDBJ databases">
        <authorList>
            <person name="Kucharzyk K."/>
            <person name="Murdoch R.W."/>
            <person name="Higgins S."/>
            <person name="Loffler F."/>
        </authorList>
    </citation>
    <scope>NUCLEOTIDE SEQUENCE</scope>
</reference>
<feature type="transmembrane region" description="Helical" evidence="7">
    <location>
        <begin position="12"/>
        <end position="32"/>
    </location>
</feature>
<name>A0A644ZA66_9ZZZZ</name>
<protein>
    <submittedName>
        <fullName evidence="9">L-arabinose transport system permease protein AraQ</fullName>
    </submittedName>
</protein>
<evidence type="ECO:0000256" key="5">
    <source>
        <dbReference type="ARBA" id="ARBA00022989"/>
    </source>
</evidence>